<dbReference type="EMBL" id="AZHW01000351">
    <property type="protein sequence ID" value="ETX00336.1"/>
    <property type="molecule type" value="Genomic_DNA"/>
</dbReference>
<keyword evidence="2" id="KW-1185">Reference proteome</keyword>
<evidence type="ECO:0000313" key="1">
    <source>
        <dbReference type="EMBL" id="ETX00336.1"/>
    </source>
</evidence>
<gene>
    <name evidence="1" type="ORF">ETSY1_11600</name>
</gene>
<proteinExistence type="predicted"/>
<dbReference type="Proteomes" id="UP000019141">
    <property type="component" value="Unassembled WGS sequence"/>
</dbReference>
<protein>
    <submittedName>
        <fullName evidence="1">Uncharacterized protein</fullName>
    </submittedName>
</protein>
<name>W4LRK1_ENTF1</name>
<reference evidence="1 2" key="1">
    <citation type="journal article" date="2014" name="Nature">
        <title>An environmental bacterial taxon with a large and distinct metabolic repertoire.</title>
        <authorList>
            <person name="Wilson M.C."/>
            <person name="Mori T."/>
            <person name="Ruckert C."/>
            <person name="Uria A.R."/>
            <person name="Helf M.J."/>
            <person name="Takada K."/>
            <person name="Gernert C."/>
            <person name="Steffens U.A."/>
            <person name="Heycke N."/>
            <person name="Schmitt S."/>
            <person name="Rinke C."/>
            <person name="Helfrich E.J."/>
            <person name="Brachmann A.O."/>
            <person name="Gurgui C."/>
            <person name="Wakimoto T."/>
            <person name="Kracht M."/>
            <person name="Crusemann M."/>
            <person name="Hentschel U."/>
            <person name="Abe I."/>
            <person name="Matsunaga S."/>
            <person name="Kalinowski J."/>
            <person name="Takeyama H."/>
            <person name="Piel J."/>
        </authorList>
    </citation>
    <scope>NUCLEOTIDE SEQUENCE [LARGE SCALE GENOMIC DNA]</scope>
    <source>
        <strain evidence="2">TSY1</strain>
    </source>
</reference>
<dbReference type="HOGENOM" id="CLU_046994_1_0_7"/>
<comment type="caution">
    <text evidence="1">The sequence shown here is derived from an EMBL/GenBank/DDBJ whole genome shotgun (WGS) entry which is preliminary data.</text>
</comment>
<evidence type="ECO:0000313" key="2">
    <source>
        <dbReference type="Proteomes" id="UP000019141"/>
    </source>
</evidence>
<accession>W4LRK1</accession>
<organism evidence="1 2">
    <name type="scientific">Entotheonella factor</name>
    <dbReference type="NCBI Taxonomy" id="1429438"/>
    <lineage>
        <taxon>Bacteria</taxon>
        <taxon>Pseudomonadati</taxon>
        <taxon>Nitrospinota/Tectimicrobiota group</taxon>
        <taxon>Candidatus Tectimicrobiota</taxon>
        <taxon>Candidatus Entotheonellia</taxon>
        <taxon>Candidatus Entotheonellales</taxon>
        <taxon>Candidatus Entotheonellaceae</taxon>
        <taxon>Candidatus Entotheonella</taxon>
    </lineage>
</organism>
<sequence>MMQARSKANLTGILGGTLGLIVVLASAALAQPFTGRLMILDTANHQVHVFDLESEGVVETFAITQSMAPGFGTLLARTSNGRLGLVAQRSGHFSPENDPSVNVIALVDSGLTVEDHGDHFDALRQTPRQLPYRMGHGGGQFGLYRPIHIDAHHGLIAIHYDGSRHPDDDAQNINAQVLAYSEADLVSRTQPIPLFDLDAGSHQHGAAIAFNEDLFVVSVGTPDASLGGLDYSTLPRGAATFNAAGEEQQDFRGRCPQLHGSAITGAFVAFGCNEGPRNMADPDYTGPPITARSGVLVLTHDGGSPGAFTAAEVTYPEDGSDTTSGTLRSGTGPSEGIIIASYGPMQFLKIIGAQVQDGTPNGSSLIDVAGTIETHDIEHADDNFPQGQGRFIVLTEAGDLHIFDLTRMAGEELVTTVPGVVADVSGGCPDAGCPQLALAPGAAYLSEPALGMVHEVDLNNAVVTRQFDFSSLGAIPASLEVFGWFGLEAPLVFE</sequence>
<dbReference type="AlphaFoldDB" id="W4LRK1"/>